<evidence type="ECO:0000256" key="4">
    <source>
        <dbReference type="ARBA" id="ARBA00011218"/>
    </source>
</evidence>
<feature type="binding site" evidence="13">
    <location>
        <position position="197"/>
    </location>
    <ligand>
        <name>substrate</name>
    </ligand>
</feature>
<accession>A0A926NZ24</accession>
<keyword evidence="8 12" id="KW-0808">Transferase</keyword>
<dbReference type="Gene3D" id="3.20.20.70">
    <property type="entry name" value="Aldolase class I"/>
    <property type="match status" value="1"/>
</dbReference>
<dbReference type="GO" id="GO:0004514">
    <property type="term" value="F:nicotinate-nucleotide diphosphorylase (carboxylating) activity"/>
    <property type="evidence" value="ECO:0007669"/>
    <property type="project" value="UniProtKB-EC"/>
</dbReference>
<comment type="caution">
    <text evidence="16">The sequence shown here is derived from an EMBL/GenBank/DDBJ whole genome shotgun (WGS) entry which is preliminary data.</text>
</comment>
<keyword evidence="6" id="KW-0662">Pyridine nucleotide biosynthesis</keyword>
<feature type="binding site" evidence="13">
    <location>
        <position position="164"/>
    </location>
    <ligand>
        <name>substrate</name>
    </ligand>
</feature>
<dbReference type="SUPFAM" id="SSF54675">
    <property type="entry name" value="Nicotinate/Quinolinate PRTase N-terminal domain-like"/>
    <property type="match status" value="1"/>
</dbReference>
<dbReference type="PANTHER" id="PTHR32179:SF3">
    <property type="entry name" value="NICOTINATE-NUCLEOTIDE PYROPHOSPHORYLASE [CARBOXYLATING]"/>
    <property type="match status" value="1"/>
</dbReference>
<evidence type="ECO:0000256" key="11">
    <source>
        <dbReference type="ARBA" id="ARBA00069173"/>
    </source>
</evidence>
<comment type="similarity">
    <text evidence="3 12">Belongs to the NadC/ModD family.</text>
</comment>
<dbReference type="FunFam" id="3.20.20.70:FF:000030">
    <property type="entry name" value="Nicotinate-nucleotide pyrophosphorylase, carboxylating"/>
    <property type="match status" value="1"/>
</dbReference>
<feature type="binding site" evidence="13">
    <location>
        <position position="219"/>
    </location>
    <ligand>
        <name>substrate</name>
    </ligand>
</feature>
<dbReference type="SUPFAM" id="SSF51690">
    <property type="entry name" value="Nicotinate/Quinolinate PRTase C-terminal domain-like"/>
    <property type="match status" value="1"/>
</dbReference>
<dbReference type="GO" id="GO:0005737">
    <property type="term" value="C:cytoplasm"/>
    <property type="evidence" value="ECO:0007669"/>
    <property type="project" value="TreeGrafter"/>
</dbReference>
<comment type="function">
    <text evidence="1">Involved in the catabolism of quinolinic acid (QA).</text>
</comment>
<evidence type="ECO:0000256" key="2">
    <source>
        <dbReference type="ARBA" id="ARBA00004893"/>
    </source>
</evidence>
<dbReference type="CDD" id="cd01572">
    <property type="entry name" value="QPRTase"/>
    <property type="match status" value="1"/>
</dbReference>
<reference evidence="16" key="1">
    <citation type="submission" date="2020-09" db="EMBL/GenBank/DDBJ databases">
        <title>Novel species of Mucilaginibacter isolated from a glacier on the Tibetan Plateau.</title>
        <authorList>
            <person name="Liu Q."/>
            <person name="Xin Y.-H."/>
        </authorList>
    </citation>
    <scope>NUCLEOTIDE SEQUENCE</scope>
    <source>
        <strain evidence="16">ZB1P21</strain>
    </source>
</reference>
<dbReference type="InterPro" id="IPR037128">
    <property type="entry name" value="Quinolinate_PRibosylTase_N_sf"/>
</dbReference>
<evidence type="ECO:0000259" key="15">
    <source>
        <dbReference type="Pfam" id="PF02749"/>
    </source>
</evidence>
<comment type="pathway">
    <text evidence="2">Cofactor biosynthesis; NAD(+) biosynthesis; nicotinate D-ribonucleotide from quinolinate: step 1/1.</text>
</comment>
<keyword evidence="7 12" id="KW-0328">Glycosyltransferase</keyword>
<dbReference type="EC" id="2.4.2.19" evidence="5"/>
<dbReference type="InterPro" id="IPR004393">
    <property type="entry name" value="NadC"/>
</dbReference>
<dbReference type="InterPro" id="IPR027277">
    <property type="entry name" value="NadC/ModD"/>
</dbReference>
<feature type="binding site" evidence="13">
    <location>
        <position position="154"/>
    </location>
    <ligand>
        <name>substrate</name>
    </ligand>
</feature>
<evidence type="ECO:0000313" key="17">
    <source>
        <dbReference type="Proteomes" id="UP000619078"/>
    </source>
</evidence>
<keyword evidence="17" id="KW-1185">Reference proteome</keyword>
<dbReference type="AlphaFoldDB" id="A0A926NZ24"/>
<evidence type="ECO:0000256" key="3">
    <source>
        <dbReference type="ARBA" id="ARBA00009400"/>
    </source>
</evidence>
<dbReference type="GO" id="GO:0034213">
    <property type="term" value="P:quinolinate catabolic process"/>
    <property type="evidence" value="ECO:0007669"/>
    <property type="project" value="TreeGrafter"/>
</dbReference>
<dbReference type="PIRSF" id="PIRSF006250">
    <property type="entry name" value="NadC_ModD"/>
    <property type="match status" value="1"/>
</dbReference>
<evidence type="ECO:0000259" key="14">
    <source>
        <dbReference type="Pfam" id="PF01729"/>
    </source>
</evidence>
<organism evidence="16 17">
    <name type="scientific">Mucilaginibacter glaciei</name>
    <dbReference type="NCBI Taxonomy" id="2772109"/>
    <lineage>
        <taxon>Bacteria</taxon>
        <taxon>Pseudomonadati</taxon>
        <taxon>Bacteroidota</taxon>
        <taxon>Sphingobacteriia</taxon>
        <taxon>Sphingobacteriales</taxon>
        <taxon>Sphingobacteriaceae</taxon>
        <taxon>Mucilaginibacter</taxon>
    </lineage>
</organism>
<name>A0A926NZ24_9SPHI</name>
<dbReference type="FunFam" id="3.90.1170.20:FF:000001">
    <property type="entry name" value="Nicotinate-nucleotide diphosphorylase (Carboxylating)"/>
    <property type="match status" value="1"/>
</dbReference>
<dbReference type="Pfam" id="PF01729">
    <property type="entry name" value="QRPTase_C"/>
    <property type="match status" value="1"/>
</dbReference>
<dbReference type="RefSeq" id="WP_191164281.1">
    <property type="nucleotide sequence ID" value="NZ_JACWMX010000006.1"/>
</dbReference>
<dbReference type="InterPro" id="IPR036068">
    <property type="entry name" value="Nicotinate_pribotase-like_C"/>
</dbReference>
<proteinExistence type="inferred from homology"/>
<dbReference type="GO" id="GO:0009435">
    <property type="term" value="P:NAD+ biosynthetic process"/>
    <property type="evidence" value="ECO:0007669"/>
    <property type="project" value="InterPro"/>
</dbReference>
<dbReference type="Gene3D" id="3.90.1170.20">
    <property type="entry name" value="Quinolinate phosphoribosyl transferase, N-terminal domain"/>
    <property type="match status" value="1"/>
</dbReference>
<feature type="domain" description="Quinolinate phosphoribosyl transferase N-terminal" evidence="15">
    <location>
        <begin position="22"/>
        <end position="107"/>
    </location>
</feature>
<evidence type="ECO:0000256" key="13">
    <source>
        <dbReference type="PIRSR" id="PIRSR006250-1"/>
    </source>
</evidence>
<evidence type="ECO:0000256" key="10">
    <source>
        <dbReference type="ARBA" id="ARBA00047445"/>
    </source>
</evidence>
<feature type="binding site" evidence="13">
    <location>
        <begin position="263"/>
        <end position="265"/>
    </location>
    <ligand>
        <name>substrate</name>
    </ligand>
</feature>
<dbReference type="Pfam" id="PF02749">
    <property type="entry name" value="QRPTase_N"/>
    <property type="match status" value="1"/>
</dbReference>
<evidence type="ECO:0000256" key="9">
    <source>
        <dbReference type="ARBA" id="ARBA00033102"/>
    </source>
</evidence>
<evidence type="ECO:0000256" key="5">
    <source>
        <dbReference type="ARBA" id="ARBA00011944"/>
    </source>
</evidence>
<evidence type="ECO:0000256" key="8">
    <source>
        <dbReference type="ARBA" id="ARBA00022679"/>
    </source>
</evidence>
<protein>
    <recommendedName>
        <fullName evidence="11">Probable nicotinate-nucleotide pyrophosphorylase [carboxylating]</fullName>
        <ecNumber evidence="5">2.4.2.19</ecNumber>
    </recommendedName>
    <alternativeName>
        <fullName evidence="9">Quinolinate phosphoribosyltransferase [decarboxylating]</fullName>
    </alternativeName>
</protein>
<comment type="catalytic activity">
    <reaction evidence="10">
        <text>nicotinate beta-D-ribonucleotide + CO2 + diphosphate = quinolinate + 5-phospho-alpha-D-ribose 1-diphosphate + 2 H(+)</text>
        <dbReference type="Rhea" id="RHEA:12733"/>
        <dbReference type="ChEBI" id="CHEBI:15378"/>
        <dbReference type="ChEBI" id="CHEBI:16526"/>
        <dbReference type="ChEBI" id="CHEBI:29959"/>
        <dbReference type="ChEBI" id="CHEBI:33019"/>
        <dbReference type="ChEBI" id="CHEBI:57502"/>
        <dbReference type="ChEBI" id="CHEBI:58017"/>
        <dbReference type="EC" id="2.4.2.19"/>
    </reaction>
</comment>
<dbReference type="EMBL" id="JACWMX010000006">
    <property type="protein sequence ID" value="MBD1394543.1"/>
    <property type="molecule type" value="Genomic_DNA"/>
</dbReference>
<feature type="domain" description="Quinolinate phosphoribosyl transferase C-terminal" evidence="14">
    <location>
        <begin position="109"/>
        <end position="278"/>
    </location>
</feature>
<feature type="binding site" evidence="13">
    <location>
        <position position="97"/>
    </location>
    <ligand>
        <name>substrate</name>
    </ligand>
</feature>
<dbReference type="NCBIfam" id="TIGR00078">
    <property type="entry name" value="nadC"/>
    <property type="match status" value="1"/>
</dbReference>
<evidence type="ECO:0000256" key="7">
    <source>
        <dbReference type="ARBA" id="ARBA00022676"/>
    </source>
</evidence>
<comment type="subunit">
    <text evidence="4">Hexamer formed by 3 homodimers.</text>
</comment>
<gene>
    <name evidence="16" type="primary">nadC</name>
    <name evidence="16" type="ORF">IDJ76_15640</name>
</gene>
<feature type="binding site" evidence="13">
    <location>
        <begin position="130"/>
        <end position="132"/>
    </location>
    <ligand>
        <name>substrate</name>
    </ligand>
</feature>
<dbReference type="InterPro" id="IPR002638">
    <property type="entry name" value="Quinolinate_PRibosylTrfase_C"/>
</dbReference>
<sequence>MDKELIHQFITASLAEDVGDGDHTSLATIEAGTQGKAKLLVKDTGILAGVELALEIFSVVDPNLKVTVFLNDGAEVKPKDIALEVEGDAQSILKAERLVLNCMQRMSGIATTTNNIVRLLKGTNTKVLDTRKTTPGLRYLEKWAVRIGGGVNHRIGLYDMILIKDNHVDYSGGIRRAIENANNYLKETGRKLAIEIEVRNLDELEQVLQTGNVNRIMLDNFNFDDLRQAVNMIEGRYITEASGGITIDNIRDYADCGVDYVSVGALTHSVKSLDLSLKAVKL</sequence>
<feature type="binding site" evidence="13">
    <location>
        <begin position="242"/>
        <end position="244"/>
    </location>
    <ligand>
        <name>substrate</name>
    </ligand>
</feature>
<evidence type="ECO:0000313" key="16">
    <source>
        <dbReference type="EMBL" id="MBD1394543.1"/>
    </source>
</evidence>
<evidence type="ECO:0000256" key="12">
    <source>
        <dbReference type="PIRNR" id="PIRNR006250"/>
    </source>
</evidence>
<dbReference type="PANTHER" id="PTHR32179">
    <property type="entry name" value="NICOTINATE-NUCLEOTIDE PYROPHOSPHORYLASE [CARBOXYLATING]"/>
    <property type="match status" value="1"/>
</dbReference>
<dbReference type="InterPro" id="IPR013785">
    <property type="entry name" value="Aldolase_TIM"/>
</dbReference>
<dbReference type="Proteomes" id="UP000619078">
    <property type="component" value="Unassembled WGS sequence"/>
</dbReference>
<dbReference type="InterPro" id="IPR022412">
    <property type="entry name" value="Quinolinate_PRibosylTrfase_N"/>
</dbReference>
<evidence type="ECO:0000256" key="1">
    <source>
        <dbReference type="ARBA" id="ARBA00003237"/>
    </source>
</evidence>
<evidence type="ECO:0000256" key="6">
    <source>
        <dbReference type="ARBA" id="ARBA00022642"/>
    </source>
</evidence>